<dbReference type="AlphaFoldDB" id="B8CDJ6"/>
<feature type="region of interest" description="Disordered" evidence="1">
    <location>
        <begin position="376"/>
        <end position="408"/>
    </location>
</feature>
<feature type="region of interest" description="Disordered" evidence="1">
    <location>
        <begin position="1"/>
        <end position="83"/>
    </location>
</feature>
<feature type="compositionally biased region" description="Polar residues" evidence="1">
    <location>
        <begin position="385"/>
        <end position="398"/>
    </location>
</feature>
<feature type="compositionally biased region" description="Polar residues" evidence="1">
    <location>
        <begin position="7"/>
        <end position="18"/>
    </location>
</feature>
<sequence>MNFAAVAQTSNDEPSSSPLRAPWHSLAFPKRNTSCAQLHPDKASSSSSTANATTSKAASSIIRSTNSSKQLKNATSLSSRKSRSMIGDDNLWNDFRAYLDENRVHTGMGVQGMFQKFAEEKKKEADLISEERQKQQELEGVVVDGDRDYAVSPTGVATANQPQFQPSAATRRMSNNRLTRSFTSLTSEHLNSSHPPTTSNGLQKSSSTGENLWRNQNSRQQRRESYQDVIRGDANFAKNASWEEDMSLLQRFQRRWSSTGSGNAAAATGIASSNHWGGDNSVLDARSQHQRTRQINEKLSKSYIAGEISKEASTTFNRAHSLTSWVQGIGGRGEDESMNQQQAAKTIGDKKKKNTSSLPSVAIAKGKEQIQMAHKRHHSDHELSTAASTVGPASNDEQQLPPDKDYDCIKPTSSTTGGDTMDLLRLLISPESFSPVQRSNIGMGNANGGGKGHPVEGEEKVEIDGVIVPAQMMTTQPLFTYMPRRKSKKRDVGGDSCNSSIRSGKSASQASTSQTSNPSHQHLTNDTFHNSRPRSTQSLRTPSMISTGSFSDMKKRGIETVGVNSAEKEAKNSLQTSQFELMRPDQRPSCVDLSTKSDGSSKSACNGMESGGSRREDSRRRGGERNSSIRSLTNDDDSMNVSERSGVSSRVLAIYRLSNAPTKGCVDTSERSGATATDEVSREKKGGNLFQRYIEGKVKYAAQMSTLNNETTEARNEAYLNSSSHASATLTLKSTLTGETCNEAPSKVGELLVEWGDPIDVDSLDDDE</sequence>
<feature type="region of interest" description="Disordered" evidence="1">
    <location>
        <begin position="478"/>
        <end position="644"/>
    </location>
</feature>
<name>B8CDJ6_THAPS</name>
<dbReference type="PaxDb" id="35128-Thaps25030"/>
<evidence type="ECO:0000313" key="2">
    <source>
        <dbReference type="EMBL" id="EED88612.1"/>
    </source>
</evidence>
<evidence type="ECO:0000313" key="3">
    <source>
        <dbReference type="Proteomes" id="UP000001449"/>
    </source>
</evidence>
<dbReference type="HOGENOM" id="CLU_363949_0_0_1"/>
<feature type="compositionally biased region" description="Polar residues" evidence="1">
    <location>
        <begin position="496"/>
        <end position="505"/>
    </location>
</feature>
<feature type="region of interest" description="Disordered" evidence="1">
    <location>
        <begin position="186"/>
        <end position="225"/>
    </location>
</feature>
<reference evidence="2 3" key="1">
    <citation type="journal article" date="2004" name="Science">
        <title>The genome of the diatom Thalassiosira pseudonana: ecology, evolution, and metabolism.</title>
        <authorList>
            <person name="Armbrust E.V."/>
            <person name="Berges J.A."/>
            <person name="Bowler C."/>
            <person name="Green B.R."/>
            <person name="Martinez D."/>
            <person name="Putnam N.H."/>
            <person name="Zhou S."/>
            <person name="Allen A.E."/>
            <person name="Apt K.E."/>
            <person name="Bechner M."/>
            <person name="Brzezinski M.A."/>
            <person name="Chaal B.K."/>
            <person name="Chiovitti A."/>
            <person name="Davis A.K."/>
            <person name="Demarest M.S."/>
            <person name="Detter J.C."/>
            <person name="Glavina T."/>
            <person name="Goodstein D."/>
            <person name="Hadi M.Z."/>
            <person name="Hellsten U."/>
            <person name="Hildebrand M."/>
            <person name="Jenkins B.D."/>
            <person name="Jurka J."/>
            <person name="Kapitonov V.V."/>
            <person name="Kroger N."/>
            <person name="Lau W.W."/>
            <person name="Lane T.W."/>
            <person name="Larimer F.W."/>
            <person name="Lippmeier J.C."/>
            <person name="Lucas S."/>
            <person name="Medina M."/>
            <person name="Montsant A."/>
            <person name="Obornik M."/>
            <person name="Parker M.S."/>
            <person name="Palenik B."/>
            <person name="Pazour G.J."/>
            <person name="Richardson P.M."/>
            <person name="Rynearson T.A."/>
            <person name="Saito M.A."/>
            <person name="Schwartz D.C."/>
            <person name="Thamatrakoln K."/>
            <person name="Valentin K."/>
            <person name="Vardi A."/>
            <person name="Wilkerson F.P."/>
            <person name="Rokhsar D.S."/>
        </authorList>
    </citation>
    <scope>NUCLEOTIDE SEQUENCE [LARGE SCALE GENOMIC DNA]</scope>
    <source>
        <strain evidence="2 3">CCMP1335</strain>
    </source>
</reference>
<feature type="region of interest" description="Disordered" evidence="1">
    <location>
        <begin position="271"/>
        <end position="294"/>
    </location>
</feature>
<dbReference type="Proteomes" id="UP000001449">
    <property type="component" value="Chromosome 15"/>
</dbReference>
<protein>
    <submittedName>
        <fullName evidence="2">Uncharacterized protein</fullName>
    </submittedName>
</protein>
<feature type="non-terminal residue" evidence="2">
    <location>
        <position position="768"/>
    </location>
</feature>
<feature type="compositionally biased region" description="Low complexity" evidence="1">
    <location>
        <begin position="506"/>
        <end position="516"/>
    </location>
</feature>
<feature type="compositionally biased region" description="Polar residues" evidence="1">
    <location>
        <begin position="517"/>
        <end position="550"/>
    </location>
</feature>
<feature type="compositionally biased region" description="Polar residues" evidence="1">
    <location>
        <begin position="186"/>
        <end position="210"/>
    </location>
</feature>
<gene>
    <name evidence="2" type="ORF">THAPSDRAFT_25030</name>
</gene>
<feature type="compositionally biased region" description="Basic and acidic residues" evidence="1">
    <location>
        <begin position="612"/>
        <end position="624"/>
    </location>
</feature>
<dbReference type="EMBL" id="CM000650">
    <property type="protein sequence ID" value="EED88612.1"/>
    <property type="molecule type" value="Genomic_DNA"/>
</dbReference>
<organism evidence="2 3">
    <name type="scientific">Thalassiosira pseudonana</name>
    <name type="common">Marine diatom</name>
    <name type="synonym">Cyclotella nana</name>
    <dbReference type="NCBI Taxonomy" id="35128"/>
    <lineage>
        <taxon>Eukaryota</taxon>
        <taxon>Sar</taxon>
        <taxon>Stramenopiles</taxon>
        <taxon>Ochrophyta</taxon>
        <taxon>Bacillariophyta</taxon>
        <taxon>Coscinodiscophyceae</taxon>
        <taxon>Thalassiosirophycidae</taxon>
        <taxon>Thalassiosirales</taxon>
        <taxon>Thalassiosiraceae</taxon>
        <taxon>Thalassiosira</taxon>
    </lineage>
</organism>
<feature type="compositionally biased region" description="Polar residues" evidence="1">
    <location>
        <begin position="592"/>
        <end position="604"/>
    </location>
</feature>
<evidence type="ECO:0000256" key="1">
    <source>
        <dbReference type="SAM" id="MobiDB-lite"/>
    </source>
</evidence>
<dbReference type="GeneID" id="7443944"/>
<dbReference type="InParanoid" id="B8CDJ6"/>
<keyword evidence="3" id="KW-1185">Reference proteome</keyword>
<accession>B8CDJ6</accession>
<reference evidence="2 3" key="2">
    <citation type="journal article" date="2008" name="Nature">
        <title>The Phaeodactylum genome reveals the evolutionary history of diatom genomes.</title>
        <authorList>
            <person name="Bowler C."/>
            <person name="Allen A.E."/>
            <person name="Badger J.H."/>
            <person name="Grimwood J."/>
            <person name="Jabbari K."/>
            <person name="Kuo A."/>
            <person name="Maheswari U."/>
            <person name="Martens C."/>
            <person name="Maumus F."/>
            <person name="Otillar R.P."/>
            <person name="Rayko E."/>
            <person name="Salamov A."/>
            <person name="Vandepoele K."/>
            <person name="Beszteri B."/>
            <person name="Gruber A."/>
            <person name="Heijde M."/>
            <person name="Katinka M."/>
            <person name="Mock T."/>
            <person name="Valentin K."/>
            <person name="Verret F."/>
            <person name="Berges J.A."/>
            <person name="Brownlee C."/>
            <person name="Cadoret J.P."/>
            <person name="Chiovitti A."/>
            <person name="Choi C.J."/>
            <person name="Coesel S."/>
            <person name="De Martino A."/>
            <person name="Detter J.C."/>
            <person name="Durkin C."/>
            <person name="Falciatore A."/>
            <person name="Fournet J."/>
            <person name="Haruta M."/>
            <person name="Huysman M.J."/>
            <person name="Jenkins B.D."/>
            <person name="Jiroutova K."/>
            <person name="Jorgensen R.E."/>
            <person name="Joubert Y."/>
            <person name="Kaplan A."/>
            <person name="Kroger N."/>
            <person name="Kroth P.G."/>
            <person name="La Roche J."/>
            <person name="Lindquist E."/>
            <person name="Lommer M."/>
            <person name="Martin-Jezequel V."/>
            <person name="Lopez P.J."/>
            <person name="Lucas S."/>
            <person name="Mangogna M."/>
            <person name="McGinnis K."/>
            <person name="Medlin L.K."/>
            <person name="Montsant A."/>
            <person name="Oudot-Le Secq M.P."/>
            <person name="Napoli C."/>
            <person name="Obornik M."/>
            <person name="Parker M.S."/>
            <person name="Petit J.L."/>
            <person name="Porcel B.M."/>
            <person name="Poulsen N."/>
            <person name="Robison M."/>
            <person name="Rychlewski L."/>
            <person name="Rynearson T.A."/>
            <person name="Schmutz J."/>
            <person name="Shapiro H."/>
            <person name="Siaut M."/>
            <person name="Stanley M."/>
            <person name="Sussman M.R."/>
            <person name="Taylor A.R."/>
            <person name="Vardi A."/>
            <person name="von Dassow P."/>
            <person name="Vyverman W."/>
            <person name="Willis A."/>
            <person name="Wyrwicz L.S."/>
            <person name="Rokhsar D.S."/>
            <person name="Weissenbach J."/>
            <person name="Armbrust E.V."/>
            <person name="Green B.R."/>
            <person name="Van de Peer Y."/>
            <person name="Grigoriev I.V."/>
        </authorList>
    </citation>
    <scope>NUCLEOTIDE SEQUENCE [LARGE SCALE GENOMIC DNA]</scope>
    <source>
        <strain evidence="2 3">CCMP1335</strain>
    </source>
</reference>
<dbReference type="RefSeq" id="XP_002294257.1">
    <property type="nucleotide sequence ID" value="XM_002294221.1"/>
</dbReference>
<feature type="compositionally biased region" description="Low complexity" evidence="1">
    <location>
        <begin position="43"/>
        <end position="60"/>
    </location>
</feature>
<dbReference type="KEGG" id="tps:THAPSDRAFT_25030"/>
<feature type="compositionally biased region" description="Polar residues" evidence="1">
    <location>
        <begin position="61"/>
        <end position="79"/>
    </location>
</feature>
<proteinExistence type="predicted"/>